<feature type="domain" description="ABC transmembrane type-1" evidence="8">
    <location>
        <begin position="1"/>
        <end position="98"/>
    </location>
</feature>
<dbReference type="InterPro" id="IPR000515">
    <property type="entry name" value="MetI-like"/>
</dbReference>
<dbReference type="EMBL" id="BARS01034078">
    <property type="protein sequence ID" value="GAG18165.1"/>
    <property type="molecule type" value="Genomic_DNA"/>
</dbReference>
<dbReference type="PANTHER" id="PTHR43005">
    <property type="entry name" value="BLR7065 PROTEIN"/>
    <property type="match status" value="1"/>
</dbReference>
<dbReference type="PROSITE" id="PS50928">
    <property type="entry name" value="ABC_TM1"/>
    <property type="match status" value="1"/>
</dbReference>
<accession>X0VIS7</accession>
<feature type="transmembrane region" description="Helical" evidence="7">
    <location>
        <begin position="48"/>
        <end position="71"/>
    </location>
</feature>
<feature type="transmembrane region" description="Helical" evidence="7">
    <location>
        <begin position="17"/>
        <end position="36"/>
    </location>
</feature>
<evidence type="ECO:0000256" key="7">
    <source>
        <dbReference type="SAM" id="Phobius"/>
    </source>
</evidence>
<comment type="subcellular location">
    <subcellularLocation>
        <location evidence="1">Cell membrane</location>
        <topology evidence="1">Multi-pass membrane protein</topology>
    </subcellularLocation>
</comment>
<protein>
    <recommendedName>
        <fullName evidence="8">ABC transmembrane type-1 domain-containing protein</fullName>
    </recommendedName>
</protein>
<organism evidence="9">
    <name type="scientific">marine sediment metagenome</name>
    <dbReference type="NCBI Taxonomy" id="412755"/>
    <lineage>
        <taxon>unclassified sequences</taxon>
        <taxon>metagenomes</taxon>
        <taxon>ecological metagenomes</taxon>
    </lineage>
</organism>
<proteinExistence type="predicted"/>
<evidence type="ECO:0000256" key="2">
    <source>
        <dbReference type="ARBA" id="ARBA00022448"/>
    </source>
</evidence>
<dbReference type="InterPro" id="IPR035906">
    <property type="entry name" value="MetI-like_sf"/>
</dbReference>
<name>X0VIS7_9ZZZZ</name>
<gene>
    <name evidence="9" type="ORF">S01H1_52697</name>
</gene>
<dbReference type="GO" id="GO:0005886">
    <property type="term" value="C:plasma membrane"/>
    <property type="evidence" value="ECO:0007669"/>
    <property type="project" value="UniProtKB-SubCell"/>
</dbReference>
<reference evidence="9" key="1">
    <citation type="journal article" date="2014" name="Front. Microbiol.">
        <title>High frequency of phylogenetically diverse reductive dehalogenase-homologous genes in deep subseafloor sedimentary metagenomes.</title>
        <authorList>
            <person name="Kawai M."/>
            <person name="Futagami T."/>
            <person name="Toyoda A."/>
            <person name="Takaki Y."/>
            <person name="Nishi S."/>
            <person name="Hori S."/>
            <person name="Arai W."/>
            <person name="Tsubouchi T."/>
            <person name="Morono Y."/>
            <person name="Uchiyama I."/>
            <person name="Ito T."/>
            <person name="Fujiyama A."/>
            <person name="Inagaki F."/>
            <person name="Takami H."/>
        </authorList>
    </citation>
    <scope>NUCLEOTIDE SEQUENCE</scope>
    <source>
        <strain evidence="9">Expedition CK06-06</strain>
    </source>
</reference>
<evidence type="ECO:0000256" key="4">
    <source>
        <dbReference type="ARBA" id="ARBA00022692"/>
    </source>
</evidence>
<keyword evidence="2" id="KW-0813">Transport</keyword>
<keyword evidence="6 7" id="KW-0472">Membrane</keyword>
<dbReference type="Gene3D" id="1.10.3720.10">
    <property type="entry name" value="MetI-like"/>
    <property type="match status" value="1"/>
</dbReference>
<sequence>VELEEAAKLDGANSRQLFQHITLPWLMPVIIVTMLLRTIWTFRQYDIVYLFAFGGPLFATTTLPVLVQYLAFGAQKIGAAAATGTIMVILMVVVATIYFRWYNVAEEKLG</sequence>
<dbReference type="PANTHER" id="PTHR43005:SF1">
    <property type="entry name" value="SPERMIDINE_PUTRESCINE TRANSPORT SYSTEM PERMEASE PROTEIN"/>
    <property type="match status" value="1"/>
</dbReference>
<comment type="caution">
    <text evidence="9">The sequence shown here is derived from an EMBL/GenBank/DDBJ whole genome shotgun (WGS) entry which is preliminary data.</text>
</comment>
<evidence type="ECO:0000313" key="9">
    <source>
        <dbReference type="EMBL" id="GAG18165.1"/>
    </source>
</evidence>
<dbReference type="AlphaFoldDB" id="X0VIS7"/>
<evidence type="ECO:0000256" key="3">
    <source>
        <dbReference type="ARBA" id="ARBA00022475"/>
    </source>
</evidence>
<keyword evidence="3" id="KW-1003">Cell membrane</keyword>
<dbReference type="GO" id="GO:0055085">
    <property type="term" value="P:transmembrane transport"/>
    <property type="evidence" value="ECO:0007669"/>
    <property type="project" value="InterPro"/>
</dbReference>
<evidence type="ECO:0000259" key="8">
    <source>
        <dbReference type="PROSITE" id="PS50928"/>
    </source>
</evidence>
<dbReference type="CDD" id="cd06261">
    <property type="entry name" value="TM_PBP2"/>
    <property type="match status" value="1"/>
</dbReference>
<evidence type="ECO:0000256" key="6">
    <source>
        <dbReference type="ARBA" id="ARBA00023136"/>
    </source>
</evidence>
<keyword evidence="5 7" id="KW-1133">Transmembrane helix</keyword>
<dbReference type="Pfam" id="PF00528">
    <property type="entry name" value="BPD_transp_1"/>
    <property type="match status" value="1"/>
</dbReference>
<feature type="non-terminal residue" evidence="9">
    <location>
        <position position="1"/>
    </location>
</feature>
<evidence type="ECO:0000256" key="5">
    <source>
        <dbReference type="ARBA" id="ARBA00022989"/>
    </source>
</evidence>
<evidence type="ECO:0000256" key="1">
    <source>
        <dbReference type="ARBA" id="ARBA00004651"/>
    </source>
</evidence>
<feature type="transmembrane region" description="Helical" evidence="7">
    <location>
        <begin position="77"/>
        <end position="99"/>
    </location>
</feature>
<keyword evidence="4 7" id="KW-0812">Transmembrane</keyword>
<dbReference type="SUPFAM" id="SSF161098">
    <property type="entry name" value="MetI-like"/>
    <property type="match status" value="1"/>
</dbReference>